<evidence type="ECO:0000313" key="1">
    <source>
        <dbReference type="EMBL" id="ARN77695.1"/>
    </source>
</evidence>
<name>A0A1W6MJA9_9FLAO</name>
<keyword evidence="2" id="KW-1185">Reference proteome</keyword>
<dbReference type="STRING" id="331648.BST97_06615"/>
<dbReference type="EMBL" id="CP019344">
    <property type="protein sequence ID" value="ARN77695.1"/>
    <property type="molecule type" value="Genomic_DNA"/>
</dbReference>
<sequence length="357" mass="39708">MKKAIYLLIASILILHGCTNQDLDDNKLAVDEIVQKDSELFEQLKKVAASEPGDGDLIIDDQISCISFVYPIGIYTVDSQGIAINLTALYSNQGLSDFLDSLSPTDEISISYPIESNLSNGTALNITNNEELKESIDTCIEEQKEEIVSACNGIFAAGEVCYWKVGYTFEGSNDFLGAELDGRGVTSLEYGTLNTTGTWNALFIEDDLFINLNFLNAGAAGDYLNKNWKVIEYNQELFVLENENDELILNRYCTSDGDDCFNLTFEECELDATPGVAEFVLGDYTSCILEILRYDEDDYEVSYFLSAADSQNEVNPLDDQSVYNNTLPEEEIFVNVLNLESNEIERLSIALIANDCE</sequence>
<gene>
    <name evidence="1" type="ORF">BST97_06615</name>
</gene>
<dbReference type="OrthoDB" id="832379at2"/>
<dbReference type="AlphaFoldDB" id="A0A1W6MJA9"/>
<protein>
    <submittedName>
        <fullName evidence="1">Uncharacterized protein</fullName>
    </submittedName>
</protein>
<evidence type="ECO:0000313" key="2">
    <source>
        <dbReference type="Proteomes" id="UP000193431"/>
    </source>
</evidence>
<accession>A0A1W6MJA9</accession>
<reference evidence="1 2" key="1">
    <citation type="submission" date="2016-11" db="EMBL/GenBank/DDBJ databases">
        <title>Trade-off between light-utilization and light-protection in marine flavobacteria.</title>
        <authorList>
            <person name="Kumagai Y."/>
        </authorList>
    </citation>
    <scope>NUCLEOTIDE SEQUENCE [LARGE SCALE GENOMIC DNA]</scope>
    <source>
        <strain evidence="1 2">JCM 13191</strain>
    </source>
</reference>
<dbReference type="Proteomes" id="UP000193431">
    <property type="component" value="Chromosome"/>
</dbReference>
<proteinExistence type="predicted"/>
<dbReference type="RefSeq" id="WP_085766495.1">
    <property type="nucleotide sequence ID" value="NZ_CP019344.1"/>
</dbReference>
<organism evidence="1 2">
    <name type="scientific">Nonlabens spongiae</name>
    <dbReference type="NCBI Taxonomy" id="331648"/>
    <lineage>
        <taxon>Bacteria</taxon>
        <taxon>Pseudomonadati</taxon>
        <taxon>Bacteroidota</taxon>
        <taxon>Flavobacteriia</taxon>
        <taxon>Flavobacteriales</taxon>
        <taxon>Flavobacteriaceae</taxon>
        <taxon>Nonlabens</taxon>
    </lineage>
</organism>